<accession>H9UHK8</accession>
<dbReference type="GO" id="GO:0005524">
    <property type="term" value="F:ATP binding"/>
    <property type="evidence" value="ECO:0007669"/>
    <property type="project" value="UniProtKB-KW"/>
</dbReference>
<keyword evidence="3" id="KW-0597">Phosphoprotein</keyword>
<dbReference type="STRING" id="889378.Spiaf_0912"/>
<feature type="domain" description="PAS" evidence="11">
    <location>
        <begin position="369"/>
        <end position="444"/>
    </location>
</feature>
<reference evidence="14" key="1">
    <citation type="journal article" date="2013" name="Stand. Genomic Sci.">
        <title>Complete genome sequence of the halophilic bacterium Spirochaeta africana type strain (Z-7692(T)) from the alkaline Lake Magadi in the East African Rift.</title>
        <authorList>
            <person name="Liolos K."/>
            <person name="Abt B."/>
            <person name="Scheuner C."/>
            <person name="Teshima H."/>
            <person name="Held B."/>
            <person name="Lapidus A."/>
            <person name="Nolan M."/>
            <person name="Lucas S."/>
            <person name="Deshpande S."/>
            <person name="Cheng J.F."/>
            <person name="Tapia R."/>
            <person name="Goodwin L.A."/>
            <person name="Pitluck S."/>
            <person name="Pagani I."/>
            <person name="Ivanova N."/>
            <person name="Mavromatis K."/>
            <person name="Mikhailova N."/>
            <person name="Huntemann M."/>
            <person name="Pati A."/>
            <person name="Chen A."/>
            <person name="Palaniappan K."/>
            <person name="Land M."/>
            <person name="Rohde M."/>
            <person name="Tindall B.J."/>
            <person name="Detter J.C."/>
            <person name="Goker M."/>
            <person name="Bristow J."/>
            <person name="Eisen J.A."/>
            <person name="Markowitz V."/>
            <person name="Hugenholtz P."/>
            <person name="Woyke T."/>
            <person name="Klenk H.P."/>
            <person name="Kyrpides N.C."/>
        </authorList>
    </citation>
    <scope>NUCLEOTIDE SEQUENCE</scope>
    <source>
        <strain evidence="14">ATCC 700263 / DSM 8902 / Z-7692</strain>
    </source>
</reference>
<sequence>MCLLATAGPPLLSADPPYDILVLNSYHPTMRWGEEILQGVADEFPRETAAESLYVEYLDTKRWDPVEIFPIQAAMLQAKYHGRLPQLIIASDDNALDFLAMYRDRVFPGVPVLYAGINRAEQEVQELVGEWAVGVIEQVDFSGTIELALQLLPELQQLVVITDDTITADLNLRLLQSTETDRPLEITLLRDLPPDELKARLQQLSEESAILYVSYIRVSTGELFSYTGGLELVSRNAAVPVFVVWDFLLGNGHAVGGRVLRGRDQGHAVARMARSFFDSGELPAADPAAYPQSRVLLDYPAVRQHRLLGAVRESRMDVGWINRPQTAWDIYRMEISMLLVVILSLLLLLGLTAAGRRRLRHQHELLGRSERRWQFALEGGRSGVWDWDVQHDNLFVSERWYAMLGYSPGDWITAVRDSLELVHPEDLPRVTAAAAAIRSSHSREYELRCRKRCADGQYRWMLDQGMVMERDPAGVPLRAIGTQTDIHALITLQQDLQASLATKETLIKEIHHRVKNNMQMVASMLNLEMSQQDRQDFAVLAEKTRMRIHAMAALHERLYTVDTTALVPLAGYILDLVAHLKQLCGAQIAVQVTAALPEIDLDIDTALPLGLLLNELVSNACEHAFAQQLPISAKPQVAVAGWADPDAVTIQVSDNGCGLTWAAYERHVQQRQSLGLVLVDSLVQQLQGELAITTPDAGGTRVTVKIPKRQHR</sequence>
<dbReference type="PROSITE" id="PS50113">
    <property type="entry name" value="PAC"/>
    <property type="match status" value="1"/>
</dbReference>
<evidence type="ECO:0000259" key="10">
    <source>
        <dbReference type="PROSITE" id="PS50109"/>
    </source>
</evidence>
<name>H9UHK8_SPIAZ</name>
<evidence type="ECO:0000256" key="4">
    <source>
        <dbReference type="ARBA" id="ARBA00022679"/>
    </source>
</evidence>
<evidence type="ECO:0000256" key="3">
    <source>
        <dbReference type="ARBA" id="ARBA00022553"/>
    </source>
</evidence>
<feature type="domain" description="Histidine kinase" evidence="10">
    <location>
        <begin position="509"/>
        <end position="710"/>
    </location>
</feature>
<gene>
    <name evidence="13" type="ordered locus">Spiaf_0912</name>
</gene>
<dbReference type="EC" id="2.7.13.3" evidence="2"/>
<dbReference type="SUPFAM" id="SSF55874">
    <property type="entry name" value="ATPase domain of HSP90 chaperone/DNA topoisomerase II/histidine kinase"/>
    <property type="match status" value="1"/>
</dbReference>
<comment type="catalytic activity">
    <reaction evidence="1">
        <text>ATP + protein L-histidine = ADP + protein N-phospho-L-histidine.</text>
        <dbReference type="EC" id="2.7.13.3"/>
    </reaction>
</comment>
<dbReference type="InterPro" id="IPR003594">
    <property type="entry name" value="HATPase_dom"/>
</dbReference>
<evidence type="ECO:0000256" key="7">
    <source>
        <dbReference type="ARBA" id="ARBA00022840"/>
    </source>
</evidence>
<dbReference type="InterPro" id="IPR001610">
    <property type="entry name" value="PAC"/>
</dbReference>
<evidence type="ECO:0000259" key="12">
    <source>
        <dbReference type="PROSITE" id="PS50113"/>
    </source>
</evidence>
<keyword evidence="8" id="KW-0843">Virulence</keyword>
<dbReference type="InterPro" id="IPR011495">
    <property type="entry name" value="Sig_transdc_His_kin_sub2_dim/P"/>
</dbReference>
<dbReference type="SMART" id="SM00387">
    <property type="entry name" value="HATPase_c"/>
    <property type="match status" value="1"/>
</dbReference>
<dbReference type="Gene3D" id="3.30.565.10">
    <property type="entry name" value="Histidine kinase-like ATPase, C-terminal domain"/>
    <property type="match status" value="1"/>
</dbReference>
<evidence type="ECO:0000256" key="9">
    <source>
        <dbReference type="SAM" id="Phobius"/>
    </source>
</evidence>
<dbReference type="Pfam" id="PF07568">
    <property type="entry name" value="HisKA_2"/>
    <property type="match status" value="1"/>
</dbReference>
<evidence type="ECO:0000256" key="6">
    <source>
        <dbReference type="ARBA" id="ARBA00022777"/>
    </source>
</evidence>
<evidence type="ECO:0000313" key="14">
    <source>
        <dbReference type="Proteomes" id="UP000007383"/>
    </source>
</evidence>
<keyword evidence="5" id="KW-0547">Nucleotide-binding</keyword>
<dbReference type="KEGG" id="sfc:Spiaf_0912"/>
<evidence type="ECO:0000256" key="2">
    <source>
        <dbReference type="ARBA" id="ARBA00012438"/>
    </source>
</evidence>
<dbReference type="InterPro" id="IPR035965">
    <property type="entry name" value="PAS-like_dom_sf"/>
</dbReference>
<dbReference type="Pfam" id="PF08447">
    <property type="entry name" value="PAS_3"/>
    <property type="match status" value="1"/>
</dbReference>
<keyword evidence="9" id="KW-0812">Transmembrane</keyword>
<feature type="transmembrane region" description="Helical" evidence="9">
    <location>
        <begin position="335"/>
        <end position="354"/>
    </location>
</feature>
<organism evidence="13 14">
    <name type="scientific">Spirochaeta africana (strain ATCC 700263 / DSM 8902 / Z-7692)</name>
    <dbReference type="NCBI Taxonomy" id="889378"/>
    <lineage>
        <taxon>Bacteria</taxon>
        <taxon>Pseudomonadati</taxon>
        <taxon>Spirochaetota</taxon>
        <taxon>Spirochaetia</taxon>
        <taxon>Spirochaetales</taxon>
        <taxon>Spirochaetaceae</taxon>
        <taxon>Spirochaeta</taxon>
    </lineage>
</organism>
<keyword evidence="14" id="KW-1185">Reference proteome</keyword>
<dbReference type="HOGENOM" id="CLU_387762_0_0_12"/>
<dbReference type="Pfam" id="PF02518">
    <property type="entry name" value="HATPase_c"/>
    <property type="match status" value="1"/>
</dbReference>
<dbReference type="EMBL" id="CP003282">
    <property type="protein sequence ID" value="AFG37001.1"/>
    <property type="molecule type" value="Genomic_DNA"/>
</dbReference>
<evidence type="ECO:0000256" key="5">
    <source>
        <dbReference type="ARBA" id="ARBA00022741"/>
    </source>
</evidence>
<dbReference type="PROSITE" id="PS50112">
    <property type="entry name" value="PAS"/>
    <property type="match status" value="1"/>
</dbReference>
<dbReference type="SMART" id="SM00086">
    <property type="entry name" value="PAC"/>
    <property type="match status" value="1"/>
</dbReference>
<keyword evidence="4" id="KW-0808">Transferase</keyword>
<dbReference type="PATRIC" id="fig|889378.3.peg.912"/>
<dbReference type="Gene3D" id="3.30.450.20">
    <property type="entry name" value="PAS domain"/>
    <property type="match status" value="1"/>
</dbReference>
<protein>
    <recommendedName>
        <fullName evidence="2">histidine kinase</fullName>
        <ecNumber evidence="2">2.7.13.3</ecNumber>
    </recommendedName>
</protein>
<dbReference type="PANTHER" id="PTHR41523">
    <property type="entry name" value="TWO-COMPONENT SYSTEM SENSOR PROTEIN"/>
    <property type="match status" value="1"/>
</dbReference>
<keyword evidence="9" id="KW-0472">Membrane</keyword>
<keyword evidence="7" id="KW-0067">ATP-binding</keyword>
<dbReference type="InterPro" id="IPR000700">
    <property type="entry name" value="PAS-assoc_C"/>
</dbReference>
<dbReference type="Proteomes" id="UP000007383">
    <property type="component" value="Chromosome"/>
</dbReference>
<keyword evidence="9" id="KW-1133">Transmembrane helix</keyword>
<proteinExistence type="predicted"/>
<dbReference type="PANTHER" id="PTHR41523:SF8">
    <property type="entry name" value="ETHYLENE RESPONSE SENSOR PROTEIN"/>
    <property type="match status" value="1"/>
</dbReference>
<dbReference type="SMART" id="SM00091">
    <property type="entry name" value="PAS"/>
    <property type="match status" value="1"/>
</dbReference>
<evidence type="ECO:0000313" key="13">
    <source>
        <dbReference type="EMBL" id="AFG37001.1"/>
    </source>
</evidence>
<dbReference type="InterPro" id="IPR013655">
    <property type="entry name" value="PAS_fold_3"/>
</dbReference>
<evidence type="ECO:0000256" key="8">
    <source>
        <dbReference type="ARBA" id="ARBA00023026"/>
    </source>
</evidence>
<dbReference type="InterPro" id="IPR005467">
    <property type="entry name" value="His_kinase_dom"/>
</dbReference>
<keyword evidence="6 13" id="KW-0418">Kinase</keyword>
<evidence type="ECO:0000259" key="11">
    <source>
        <dbReference type="PROSITE" id="PS50112"/>
    </source>
</evidence>
<dbReference type="CDD" id="cd00130">
    <property type="entry name" value="PAS"/>
    <property type="match status" value="1"/>
</dbReference>
<dbReference type="GO" id="GO:0004673">
    <property type="term" value="F:protein histidine kinase activity"/>
    <property type="evidence" value="ECO:0007669"/>
    <property type="project" value="UniProtKB-EC"/>
</dbReference>
<dbReference type="SUPFAM" id="SSF55785">
    <property type="entry name" value="PYP-like sensor domain (PAS domain)"/>
    <property type="match status" value="1"/>
</dbReference>
<dbReference type="InterPro" id="IPR036890">
    <property type="entry name" value="HATPase_C_sf"/>
</dbReference>
<dbReference type="eggNOG" id="COG3852">
    <property type="taxonomic scope" value="Bacteria"/>
</dbReference>
<feature type="domain" description="PAC" evidence="12">
    <location>
        <begin position="443"/>
        <end position="498"/>
    </location>
</feature>
<dbReference type="PROSITE" id="PS50109">
    <property type="entry name" value="HIS_KIN"/>
    <property type="match status" value="1"/>
</dbReference>
<evidence type="ECO:0000256" key="1">
    <source>
        <dbReference type="ARBA" id="ARBA00000085"/>
    </source>
</evidence>
<dbReference type="AlphaFoldDB" id="H9UHK8"/>
<dbReference type="InterPro" id="IPR000014">
    <property type="entry name" value="PAS"/>
</dbReference>